<accession>A0A1X2G7A0</accession>
<evidence type="ECO:0000313" key="3">
    <source>
        <dbReference type="Proteomes" id="UP000242146"/>
    </source>
</evidence>
<evidence type="ECO:0000256" key="1">
    <source>
        <dbReference type="SAM" id="MobiDB-lite"/>
    </source>
</evidence>
<evidence type="ECO:0000313" key="2">
    <source>
        <dbReference type="EMBL" id="ORX46969.1"/>
    </source>
</evidence>
<feature type="region of interest" description="Disordered" evidence="1">
    <location>
        <begin position="13"/>
        <end position="97"/>
    </location>
</feature>
<sequence>MDLDFINSLIQPIPNHLQNRNPPLLPEQEAQNGNRPDFGTRPKSKHGRKSIPPRKQDMDFNQLLALHEQDRQNPEQINRNMTDPPNDMPESMVPSGQDSDELFLEKLYDSVRYNILPGHDSPSGSGLRKF</sequence>
<proteinExistence type="predicted"/>
<dbReference type="Proteomes" id="UP000242146">
    <property type="component" value="Unassembled WGS sequence"/>
</dbReference>
<name>A0A1X2G7A0_9FUNG</name>
<gene>
    <name evidence="2" type="ORF">DM01DRAFT_314997</name>
</gene>
<reference evidence="2 3" key="1">
    <citation type="submission" date="2016-07" db="EMBL/GenBank/DDBJ databases">
        <title>Pervasive Adenine N6-methylation of Active Genes in Fungi.</title>
        <authorList>
            <consortium name="DOE Joint Genome Institute"/>
            <person name="Mondo S.J."/>
            <person name="Dannebaum R.O."/>
            <person name="Kuo R.C."/>
            <person name="Labutti K."/>
            <person name="Haridas S."/>
            <person name="Kuo A."/>
            <person name="Salamov A."/>
            <person name="Ahrendt S.R."/>
            <person name="Lipzen A."/>
            <person name="Sullivan W."/>
            <person name="Andreopoulos W.B."/>
            <person name="Clum A."/>
            <person name="Lindquist E."/>
            <person name="Daum C."/>
            <person name="Ramamoorthy G.K."/>
            <person name="Gryganskyi A."/>
            <person name="Culley D."/>
            <person name="Magnuson J.K."/>
            <person name="James T.Y."/>
            <person name="O'Malley M.A."/>
            <person name="Stajich J.E."/>
            <person name="Spatafora J.W."/>
            <person name="Visel A."/>
            <person name="Grigoriev I.V."/>
        </authorList>
    </citation>
    <scope>NUCLEOTIDE SEQUENCE [LARGE SCALE GENOMIC DNA]</scope>
    <source>
        <strain evidence="2 3">NRRL 3301</strain>
    </source>
</reference>
<dbReference type="AlphaFoldDB" id="A0A1X2G7A0"/>
<feature type="compositionally biased region" description="Polar residues" evidence="1">
    <location>
        <begin position="74"/>
        <end position="83"/>
    </location>
</feature>
<feature type="compositionally biased region" description="Basic residues" evidence="1">
    <location>
        <begin position="42"/>
        <end position="52"/>
    </location>
</feature>
<keyword evidence="3" id="KW-1185">Reference proteome</keyword>
<protein>
    <submittedName>
        <fullName evidence="2">Uncharacterized protein</fullName>
    </submittedName>
</protein>
<organism evidence="2 3">
    <name type="scientific">Hesseltinella vesiculosa</name>
    <dbReference type="NCBI Taxonomy" id="101127"/>
    <lineage>
        <taxon>Eukaryota</taxon>
        <taxon>Fungi</taxon>
        <taxon>Fungi incertae sedis</taxon>
        <taxon>Mucoromycota</taxon>
        <taxon>Mucoromycotina</taxon>
        <taxon>Mucoromycetes</taxon>
        <taxon>Mucorales</taxon>
        <taxon>Cunninghamellaceae</taxon>
        <taxon>Hesseltinella</taxon>
    </lineage>
</organism>
<dbReference type="EMBL" id="MCGT01000035">
    <property type="protein sequence ID" value="ORX46969.1"/>
    <property type="molecule type" value="Genomic_DNA"/>
</dbReference>
<comment type="caution">
    <text evidence="2">The sequence shown here is derived from an EMBL/GenBank/DDBJ whole genome shotgun (WGS) entry which is preliminary data.</text>
</comment>